<dbReference type="PANTHER" id="PTHR45654:SF11">
    <property type="entry name" value="HOMEOBOX-LEUCINE ZIPPER PROTEIN HDG5"/>
    <property type="match status" value="1"/>
</dbReference>
<evidence type="ECO:0000256" key="7">
    <source>
        <dbReference type="ARBA" id="ARBA00023163"/>
    </source>
</evidence>
<evidence type="ECO:0000256" key="10">
    <source>
        <dbReference type="RuleBase" id="RU000682"/>
    </source>
</evidence>
<proteinExistence type="inferred from homology"/>
<dbReference type="Pfam" id="PF01852">
    <property type="entry name" value="START"/>
    <property type="match status" value="1"/>
</dbReference>
<evidence type="ECO:0000259" key="13">
    <source>
        <dbReference type="PROSITE" id="PS50071"/>
    </source>
</evidence>
<keyword evidence="8 9" id="KW-0539">Nucleus</keyword>
<dbReference type="Pfam" id="PF25797">
    <property type="entry name" value="PDF2_C"/>
    <property type="match status" value="1"/>
</dbReference>
<evidence type="ECO:0000256" key="1">
    <source>
        <dbReference type="ARBA" id="ARBA00004123"/>
    </source>
</evidence>
<dbReference type="AlphaFoldDB" id="A0A6A3CXH6"/>
<dbReference type="Pfam" id="PF00046">
    <property type="entry name" value="Homeodomain"/>
    <property type="match status" value="1"/>
</dbReference>
<feature type="coiled-coil region" evidence="11">
    <location>
        <begin position="265"/>
        <end position="297"/>
    </location>
</feature>
<dbReference type="GO" id="GO:0003677">
    <property type="term" value="F:DNA binding"/>
    <property type="evidence" value="ECO:0007669"/>
    <property type="project" value="UniProtKB-UniRule"/>
</dbReference>
<dbReference type="CDD" id="cd08875">
    <property type="entry name" value="START_ArGLABRA2_like"/>
    <property type="match status" value="1"/>
</dbReference>
<evidence type="ECO:0000256" key="4">
    <source>
        <dbReference type="ARBA" id="ARBA00023054"/>
    </source>
</evidence>
<dbReference type="InterPro" id="IPR017970">
    <property type="entry name" value="Homeobox_CS"/>
</dbReference>
<dbReference type="FunFam" id="1.10.10.60:FF:000229">
    <property type="entry name" value="Homeobox-leucine zipper protein HDG1"/>
    <property type="match status" value="1"/>
</dbReference>
<sequence>MPSGRPTRSPCLLGELQEIACVMHVPTRWASEAIRPRLFESIRTSYARASEGNRASYVRESEGSRARVGRPECMATYKVARSAWRPTRSPGGHGDLCVGTCMCHATRSFSLFEQGVTKRSILVQSKRKKMYGDYQVISSMGGNVVSSEALFTSTFQNPNFNFLPFEPLPLMIPKEENGLFLRGKEDMESGSGSELQAEDKTGNEENSSDQALKKKRYHRHTARQIQEMEAVFKECPHPDDKQRMRLSQELGLKPRQVKFWFQNRRTQMKAQQDRSENVILRAENESLKNEFYRLQAELCKLVCPNCGDAPVPGCVSFDELRMENARLAEELERVCAIASRYMGRPIQTMGALMPPSLDLDMNIYPRQFPEPIAPILSEAASFPDNNSLSFMEEEKTIAMELATSAVDELVKMCRSNEPLWIRSNENGKELLNTQEHARVFHWPLNVMQRSCEFRTEASRDSAVVIMNSITLVDAFLDANKWTELFPSIVARAKSIQVISPGVSGTNGCLQLMYAELQVLSPLVPTREAYFLRYCQQQNLDDETYWAIVDFPLDGFHNNLQSSFPLYKRRPSGCLIHDMPNGYSRVTWVEHAEIEDKPIHQILSHFVQSGMAFGANRWLAVLERQCERIASLLARNITDIGVIPSLEARKNLMRLAQRMIRSFCVDVSCSSDQLWTAIPDSDDDTVRITTRKVTEPGQPNGLILCAVSSTWLPYPHHQIFDLLRDERLRAQLEVLSDGNAIQEVAHIANGAHPGNCISLLRINVPGKSSQHVELMLQESCTDRSGSLVVYSTVDVDSVQVAMSGNDTSCIPLLPLGFFITPMERIKDDGNTEDENGHTSAGSLLTVGLQVLASTIPLAKISLSSIATINNHLCKTVHQIRAALSSSGSTLSFPDKGNGAVSCSESGNASEK</sequence>
<evidence type="ECO:0000256" key="8">
    <source>
        <dbReference type="ARBA" id="ARBA00023242"/>
    </source>
</evidence>
<keyword evidence="16" id="KW-1185">Reference proteome</keyword>
<name>A0A6A3CXH6_HIBSY</name>
<dbReference type="GO" id="GO:0000981">
    <property type="term" value="F:DNA-binding transcription factor activity, RNA polymerase II-specific"/>
    <property type="evidence" value="ECO:0007669"/>
    <property type="project" value="InterPro"/>
</dbReference>
<dbReference type="PROSITE" id="PS50071">
    <property type="entry name" value="HOMEOBOX_2"/>
    <property type="match status" value="1"/>
</dbReference>
<organism evidence="15 16">
    <name type="scientific">Hibiscus syriacus</name>
    <name type="common">Rose of Sharon</name>
    <dbReference type="NCBI Taxonomy" id="106335"/>
    <lineage>
        <taxon>Eukaryota</taxon>
        <taxon>Viridiplantae</taxon>
        <taxon>Streptophyta</taxon>
        <taxon>Embryophyta</taxon>
        <taxon>Tracheophyta</taxon>
        <taxon>Spermatophyta</taxon>
        <taxon>Magnoliopsida</taxon>
        <taxon>eudicotyledons</taxon>
        <taxon>Gunneridae</taxon>
        <taxon>Pentapetalae</taxon>
        <taxon>rosids</taxon>
        <taxon>malvids</taxon>
        <taxon>Malvales</taxon>
        <taxon>Malvaceae</taxon>
        <taxon>Malvoideae</taxon>
        <taxon>Hibiscus</taxon>
    </lineage>
</organism>
<dbReference type="InterPro" id="IPR009057">
    <property type="entry name" value="Homeodomain-like_sf"/>
</dbReference>
<keyword evidence="6 9" id="KW-0371">Homeobox</keyword>
<dbReference type="InterPro" id="IPR042160">
    <property type="entry name" value="HD-Zip_IV"/>
</dbReference>
<dbReference type="PROSITE" id="PS50848">
    <property type="entry name" value="START"/>
    <property type="match status" value="1"/>
</dbReference>
<evidence type="ECO:0000256" key="5">
    <source>
        <dbReference type="ARBA" id="ARBA00023125"/>
    </source>
</evidence>
<dbReference type="GO" id="GO:0008289">
    <property type="term" value="F:lipid binding"/>
    <property type="evidence" value="ECO:0007669"/>
    <property type="project" value="InterPro"/>
</dbReference>
<feature type="DNA-binding region" description="Homeobox" evidence="9">
    <location>
        <begin position="213"/>
        <end position="272"/>
    </location>
</feature>
<comment type="subcellular location">
    <subcellularLocation>
        <location evidence="1 9 10">Nucleus</location>
    </subcellularLocation>
</comment>
<evidence type="ECO:0000259" key="14">
    <source>
        <dbReference type="PROSITE" id="PS50848"/>
    </source>
</evidence>
<feature type="region of interest" description="Disordered" evidence="12">
    <location>
        <begin position="886"/>
        <end position="910"/>
    </location>
</feature>
<comment type="caution">
    <text evidence="15">The sequence shown here is derived from an EMBL/GenBank/DDBJ whole genome shotgun (WGS) entry which is preliminary data.</text>
</comment>
<dbReference type="SUPFAM" id="SSF55961">
    <property type="entry name" value="Bet v1-like"/>
    <property type="match status" value="2"/>
</dbReference>
<evidence type="ECO:0000256" key="11">
    <source>
        <dbReference type="SAM" id="Coils"/>
    </source>
</evidence>
<keyword evidence="3" id="KW-0805">Transcription regulation</keyword>
<dbReference type="InterPro" id="IPR001356">
    <property type="entry name" value="HD"/>
</dbReference>
<evidence type="ECO:0000256" key="12">
    <source>
        <dbReference type="SAM" id="MobiDB-lite"/>
    </source>
</evidence>
<dbReference type="PROSITE" id="PS00027">
    <property type="entry name" value="HOMEOBOX_1"/>
    <property type="match status" value="1"/>
</dbReference>
<evidence type="ECO:0000256" key="2">
    <source>
        <dbReference type="ARBA" id="ARBA00006789"/>
    </source>
</evidence>
<dbReference type="EMBL" id="VEPZ02000175">
    <property type="protein sequence ID" value="KAE8731931.1"/>
    <property type="molecule type" value="Genomic_DNA"/>
</dbReference>
<dbReference type="PANTHER" id="PTHR45654">
    <property type="entry name" value="HOMEOBOX-LEUCINE ZIPPER PROTEIN MERISTEM L1"/>
    <property type="match status" value="1"/>
</dbReference>
<accession>A0A6A3CXH6</accession>
<dbReference type="InterPro" id="IPR002913">
    <property type="entry name" value="START_lipid-bd_dom"/>
</dbReference>
<dbReference type="Proteomes" id="UP000436088">
    <property type="component" value="Unassembled WGS sequence"/>
</dbReference>
<evidence type="ECO:0000313" key="15">
    <source>
        <dbReference type="EMBL" id="KAE8731931.1"/>
    </source>
</evidence>
<evidence type="ECO:0000313" key="16">
    <source>
        <dbReference type="Proteomes" id="UP000436088"/>
    </source>
</evidence>
<evidence type="ECO:0000256" key="6">
    <source>
        <dbReference type="ARBA" id="ARBA00023155"/>
    </source>
</evidence>
<dbReference type="SMART" id="SM00234">
    <property type="entry name" value="START"/>
    <property type="match status" value="1"/>
</dbReference>
<feature type="domain" description="START" evidence="14">
    <location>
        <begin position="391"/>
        <end position="630"/>
    </location>
</feature>
<evidence type="ECO:0000256" key="9">
    <source>
        <dbReference type="PROSITE-ProRule" id="PRU00108"/>
    </source>
</evidence>
<feature type="region of interest" description="Disordered" evidence="12">
    <location>
        <begin position="184"/>
        <end position="220"/>
    </location>
</feature>
<dbReference type="Gene3D" id="1.10.10.60">
    <property type="entry name" value="Homeodomain-like"/>
    <property type="match status" value="1"/>
</dbReference>
<protein>
    <submittedName>
        <fullName evidence="15">Homeobox-leucine zipper protein HDG5</fullName>
    </submittedName>
</protein>
<dbReference type="SMART" id="SM00389">
    <property type="entry name" value="HOX"/>
    <property type="match status" value="1"/>
</dbReference>
<feature type="domain" description="Homeobox" evidence="13">
    <location>
        <begin position="211"/>
        <end position="271"/>
    </location>
</feature>
<evidence type="ECO:0000256" key="3">
    <source>
        <dbReference type="ARBA" id="ARBA00023015"/>
    </source>
</evidence>
<feature type="compositionally biased region" description="Polar residues" evidence="12">
    <location>
        <begin position="899"/>
        <end position="910"/>
    </location>
</feature>
<gene>
    <name evidence="15" type="ORF">F3Y22_tig00002338pilonHSYRG00063</name>
</gene>
<keyword evidence="4 11" id="KW-0175">Coiled coil</keyword>
<reference evidence="15" key="1">
    <citation type="submission" date="2019-09" db="EMBL/GenBank/DDBJ databases">
        <title>Draft genome information of white flower Hibiscus syriacus.</title>
        <authorList>
            <person name="Kim Y.-M."/>
        </authorList>
    </citation>
    <scope>NUCLEOTIDE SEQUENCE [LARGE SCALE GENOMIC DNA]</scope>
    <source>
        <strain evidence="15">YM2019G1</strain>
    </source>
</reference>
<dbReference type="SUPFAM" id="SSF46689">
    <property type="entry name" value="Homeodomain-like"/>
    <property type="match status" value="1"/>
</dbReference>
<comment type="similarity">
    <text evidence="2">Belongs to the HD-ZIP homeobox family. Class IV subfamily.</text>
</comment>
<dbReference type="InterPro" id="IPR057993">
    <property type="entry name" value="HD-Zip_IV_C"/>
</dbReference>
<keyword evidence="5 9" id="KW-0238">DNA-binding</keyword>
<dbReference type="CDD" id="cd00086">
    <property type="entry name" value="homeodomain"/>
    <property type="match status" value="1"/>
</dbReference>
<dbReference type="GO" id="GO:0005634">
    <property type="term" value="C:nucleus"/>
    <property type="evidence" value="ECO:0007669"/>
    <property type="project" value="UniProtKB-SubCell"/>
</dbReference>
<keyword evidence="7" id="KW-0804">Transcription</keyword>